<comment type="caution">
    <text evidence="1">The sequence shown here is derived from an EMBL/GenBank/DDBJ whole genome shotgun (WGS) entry which is preliminary data.</text>
</comment>
<evidence type="ECO:0000313" key="2">
    <source>
        <dbReference type="Proteomes" id="UP000299102"/>
    </source>
</evidence>
<reference evidence="1 2" key="1">
    <citation type="journal article" date="2019" name="Commun. Biol.">
        <title>The bagworm genome reveals a unique fibroin gene that provides high tensile strength.</title>
        <authorList>
            <person name="Kono N."/>
            <person name="Nakamura H."/>
            <person name="Ohtoshi R."/>
            <person name="Tomita M."/>
            <person name="Numata K."/>
            <person name="Arakawa K."/>
        </authorList>
    </citation>
    <scope>NUCLEOTIDE SEQUENCE [LARGE SCALE GENOMIC DNA]</scope>
</reference>
<gene>
    <name evidence="1" type="ORF">EVAR_36880_1</name>
</gene>
<protein>
    <submittedName>
        <fullName evidence="1">Uncharacterized protein</fullName>
    </submittedName>
</protein>
<accession>A0A4C1WV58</accession>
<organism evidence="1 2">
    <name type="scientific">Eumeta variegata</name>
    <name type="common">Bagworm moth</name>
    <name type="synonym">Eumeta japonica</name>
    <dbReference type="NCBI Taxonomy" id="151549"/>
    <lineage>
        <taxon>Eukaryota</taxon>
        <taxon>Metazoa</taxon>
        <taxon>Ecdysozoa</taxon>
        <taxon>Arthropoda</taxon>
        <taxon>Hexapoda</taxon>
        <taxon>Insecta</taxon>
        <taxon>Pterygota</taxon>
        <taxon>Neoptera</taxon>
        <taxon>Endopterygota</taxon>
        <taxon>Lepidoptera</taxon>
        <taxon>Glossata</taxon>
        <taxon>Ditrysia</taxon>
        <taxon>Tineoidea</taxon>
        <taxon>Psychidae</taxon>
        <taxon>Oiketicinae</taxon>
        <taxon>Eumeta</taxon>
    </lineage>
</organism>
<name>A0A4C1WV58_EUMVA</name>
<dbReference type="EMBL" id="BGZK01000637">
    <property type="protein sequence ID" value="GBP53997.1"/>
    <property type="molecule type" value="Genomic_DNA"/>
</dbReference>
<sequence>MPRHNKTHGAGIIRMITSPNNLEPATSSMLRKLIHAAPRRPRRSHGRAAFHQTLSSCQLSDERAGEALLFLELYILQKNNITFVEGMNLSYSPVKCEFAAVKNHHHQRDDQVRTDGFNFFLGIKRNPNFEGNENLRRFRAKPVRNDELATGCAPSVPSLIYLVRQLLWRAAWRRTTPAPYVRVLDTAALNKKPFSANKEAT</sequence>
<evidence type="ECO:0000313" key="1">
    <source>
        <dbReference type="EMBL" id="GBP53997.1"/>
    </source>
</evidence>
<dbReference type="AlphaFoldDB" id="A0A4C1WV58"/>
<proteinExistence type="predicted"/>
<keyword evidence="2" id="KW-1185">Reference proteome</keyword>
<dbReference type="Proteomes" id="UP000299102">
    <property type="component" value="Unassembled WGS sequence"/>
</dbReference>